<dbReference type="KEGG" id="nav:JQS30_16780"/>
<comment type="catalytic activity">
    <reaction evidence="7">
        <text>Endonucleolytic cleavage of RNA, removing 5'-extranucleotides from tRNA precursor.</text>
        <dbReference type="EC" id="3.1.26.5"/>
    </reaction>
</comment>
<name>A0A895XNM2_9ACTN</name>
<dbReference type="InterPro" id="IPR020539">
    <property type="entry name" value="RNase_P_CS"/>
</dbReference>
<evidence type="ECO:0000256" key="6">
    <source>
        <dbReference type="ARBA" id="ARBA00022884"/>
    </source>
</evidence>
<evidence type="ECO:0000256" key="7">
    <source>
        <dbReference type="HAMAP-Rule" id="MF_00227"/>
    </source>
</evidence>
<dbReference type="Proteomes" id="UP000662939">
    <property type="component" value="Chromosome"/>
</dbReference>
<dbReference type="Gene3D" id="3.30.230.10">
    <property type="match status" value="1"/>
</dbReference>
<comment type="similarity">
    <text evidence="7">Belongs to the RnpA family.</text>
</comment>
<dbReference type="HAMAP" id="MF_00227">
    <property type="entry name" value="RNase_P"/>
    <property type="match status" value="1"/>
</dbReference>
<feature type="region of interest" description="Disordered" evidence="9">
    <location>
        <begin position="146"/>
        <end position="172"/>
    </location>
</feature>
<dbReference type="AlphaFoldDB" id="A0A895XNM2"/>
<dbReference type="GO" id="GO:0000049">
    <property type="term" value="F:tRNA binding"/>
    <property type="evidence" value="ECO:0007669"/>
    <property type="project" value="UniProtKB-UniRule"/>
</dbReference>
<dbReference type="GO" id="GO:0001682">
    <property type="term" value="P:tRNA 5'-leader removal"/>
    <property type="evidence" value="ECO:0007669"/>
    <property type="project" value="UniProtKB-UniRule"/>
</dbReference>
<dbReference type="SUPFAM" id="SSF54211">
    <property type="entry name" value="Ribosomal protein S5 domain 2-like"/>
    <property type="match status" value="1"/>
</dbReference>
<accession>A0A895XNM2</accession>
<dbReference type="RefSeq" id="WP_213171379.1">
    <property type="nucleotide sequence ID" value="NZ_CP070496.1"/>
</dbReference>
<gene>
    <name evidence="7 10" type="primary">rnpA</name>
    <name evidence="10" type="ORF">JQS30_16780</name>
</gene>
<keyword evidence="4 7" id="KW-0255">Endonuclease</keyword>
<keyword evidence="3 7" id="KW-0540">Nuclease</keyword>
<dbReference type="PANTHER" id="PTHR33992:SF1">
    <property type="entry name" value="RIBONUCLEASE P PROTEIN COMPONENT"/>
    <property type="match status" value="1"/>
</dbReference>
<dbReference type="EC" id="3.1.26.5" evidence="7 8"/>
<dbReference type="GO" id="GO:0042781">
    <property type="term" value="F:3'-tRNA processing endoribonuclease activity"/>
    <property type="evidence" value="ECO:0007669"/>
    <property type="project" value="TreeGrafter"/>
</dbReference>
<evidence type="ECO:0000256" key="3">
    <source>
        <dbReference type="ARBA" id="ARBA00022722"/>
    </source>
</evidence>
<organism evidence="10 11">
    <name type="scientific">Natronoglycomyces albus</name>
    <dbReference type="NCBI Taxonomy" id="2811108"/>
    <lineage>
        <taxon>Bacteria</taxon>
        <taxon>Bacillati</taxon>
        <taxon>Actinomycetota</taxon>
        <taxon>Actinomycetes</taxon>
        <taxon>Glycomycetales</taxon>
        <taxon>Glycomycetaceae</taxon>
        <taxon>Natronoglycomyces</taxon>
    </lineage>
</organism>
<evidence type="ECO:0000256" key="9">
    <source>
        <dbReference type="SAM" id="MobiDB-lite"/>
    </source>
</evidence>
<keyword evidence="5 7" id="KW-0378">Hydrolase</keyword>
<dbReference type="GO" id="GO:0004526">
    <property type="term" value="F:ribonuclease P activity"/>
    <property type="evidence" value="ECO:0007669"/>
    <property type="project" value="UniProtKB-UniRule"/>
</dbReference>
<sequence>MLPSAQRIRRRSEFTSVLRGGTRAARGGVVVHWSSRQARSGLLPRTLTETPQTFTGAGHNIDSQPQDPEPGAMRAGFVVSKAVGNAVIRNKVKRRLRHAVMETHSQWPSDVDVVIRATPSASKRTFHQLKDDILAASSAAARKFAARSAAEPSADRNRGRRRGNSAKVRRDQ</sequence>
<evidence type="ECO:0000313" key="10">
    <source>
        <dbReference type="EMBL" id="QSB05372.1"/>
    </source>
</evidence>
<dbReference type="PROSITE" id="PS00648">
    <property type="entry name" value="RIBONUCLEASE_P"/>
    <property type="match status" value="1"/>
</dbReference>
<evidence type="ECO:0000256" key="1">
    <source>
        <dbReference type="ARBA" id="ARBA00002663"/>
    </source>
</evidence>
<dbReference type="InterPro" id="IPR014721">
    <property type="entry name" value="Ribsml_uS5_D2-typ_fold_subgr"/>
</dbReference>
<keyword evidence="2 7" id="KW-0819">tRNA processing</keyword>
<evidence type="ECO:0000256" key="4">
    <source>
        <dbReference type="ARBA" id="ARBA00022759"/>
    </source>
</evidence>
<comment type="function">
    <text evidence="1 7">RNaseP catalyzes the removal of the 5'-leader sequence from pre-tRNA to produce the mature 5'-terminus. It can also cleave other RNA substrates such as 4.5S RNA. The protein component plays an auxiliary but essential role in vivo by binding to the 5'-leader sequence and broadening the substrate specificity of the ribozyme.</text>
</comment>
<proteinExistence type="inferred from homology"/>
<dbReference type="InterPro" id="IPR000100">
    <property type="entry name" value="RNase_P"/>
</dbReference>
<keyword evidence="11" id="KW-1185">Reference proteome</keyword>
<dbReference type="PANTHER" id="PTHR33992">
    <property type="entry name" value="RIBONUCLEASE P PROTEIN COMPONENT"/>
    <property type="match status" value="1"/>
</dbReference>
<dbReference type="NCBIfam" id="TIGR00188">
    <property type="entry name" value="rnpA"/>
    <property type="match status" value="1"/>
</dbReference>
<evidence type="ECO:0000256" key="2">
    <source>
        <dbReference type="ARBA" id="ARBA00022694"/>
    </source>
</evidence>
<protein>
    <recommendedName>
        <fullName evidence="7 8">Ribonuclease P protein component</fullName>
        <shortName evidence="7">RNase P protein</shortName>
        <shortName evidence="7">RNaseP protein</shortName>
        <ecNumber evidence="7 8">3.1.26.5</ecNumber>
    </recommendedName>
    <alternativeName>
        <fullName evidence="7">Protein C5</fullName>
    </alternativeName>
</protein>
<dbReference type="GO" id="GO:0030677">
    <property type="term" value="C:ribonuclease P complex"/>
    <property type="evidence" value="ECO:0007669"/>
    <property type="project" value="TreeGrafter"/>
</dbReference>
<reference evidence="10" key="1">
    <citation type="submission" date="2021-02" db="EMBL/GenBank/DDBJ databases">
        <title>Natronoglycomyces albus gen. nov., sp. nov, a haloalkaliphilic actinobacterium from a soda solonchak soil.</title>
        <authorList>
            <person name="Sorokin D.Y."/>
            <person name="Khijniak T.V."/>
            <person name="Zakharycheva A.P."/>
            <person name="Boueva O.V."/>
            <person name="Ariskina E.V."/>
            <person name="Hahnke R.L."/>
            <person name="Bunk B."/>
            <person name="Sproer C."/>
            <person name="Schumann P."/>
            <person name="Evtushenko L.I."/>
            <person name="Kublanov I.V."/>
        </authorList>
    </citation>
    <scope>NUCLEOTIDE SEQUENCE</scope>
    <source>
        <strain evidence="10">DSM 106290</strain>
    </source>
</reference>
<comment type="subunit">
    <text evidence="7">Consists of a catalytic RNA component (M1 or rnpB) and a protein subunit.</text>
</comment>
<dbReference type="EMBL" id="CP070496">
    <property type="protein sequence ID" value="QSB05372.1"/>
    <property type="molecule type" value="Genomic_DNA"/>
</dbReference>
<keyword evidence="6 7" id="KW-0694">RNA-binding</keyword>
<evidence type="ECO:0000256" key="8">
    <source>
        <dbReference type="NCBIfam" id="TIGR00188"/>
    </source>
</evidence>
<evidence type="ECO:0000256" key="5">
    <source>
        <dbReference type="ARBA" id="ARBA00022801"/>
    </source>
</evidence>
<evidence type="ECO:0000313" key="11">
    <source>
        <dbReference type="Proteomes" id="UP000662939"/>
    </source>
</evidence>
<dbReference type="Pfam" id="PF00825">
    <property type="entry name" value="Ribonuclease_P"/>
    <property type="match status" value="1"/>
</dbReference>
<dbReference type="InterPro" id="IPR020568">
    <property type="entry name" value="Ribosomal_Su5_D2-typ_SF"/>
</dbReference>